<comment type="caution">
    <text evidence="2">The sequence shown here is derived from an EMBL/GenBank/DDBJ whole genome shotgun (WGS) entry which is preliminary data.</text>
</comment>
<dbReference type="RefSeq" id="WP_016194416.1">
    <property type="nucleotide sequence ID" value="NZ_AQPN01000044.1"/>
</dbReference>
<dbReference type="GO" id="GO:0005886">
    <property type="term" value="C:plasma membrane"/>
    <property type="evidence" value="ECO:0007669"/>
    <property type="project" value="UniProtKB-SubCell"/>
</dbReference>
<comment type="function">
    <text evidence="1">Involved in the import of queuosine (Q) precursors, required for Q precursor salvage.</text>
</comment>
<gene>
    <name evidence="2" type="ORF">ADIARSV_1174</name>
</gene>
<dbReference type="HAMAP" id="MF_02088">
    <property type="entry name" value="Q_prec_transport"/>
    <property type="match status" value="1"/>
</dbReference>
<sequence length="257" mass="28817">MILKSQESRLFFILGTFMVANTILAEIIGVKIFSVEASLGLPKFDIDLFGVPGLSFNMSAGVLTWPLVFITTDLINEYYGMKQVRFLSLITAFLIAYAFLVIGFAMGLSPADFWVKQTVQGEVIDMNRAFVGVVGQGMWIIAGSITAFLLGQFVDVAIFHRIKKITGEKRLWLRATGSTVVSQFIDSFVVIFIAFYLNPQYHWSWKMVAAIGLVNYSYKFIVAIGMTPILYMFHGIIDRFLGKELSLTLREEAAKVD</sequence>
<evidence type="ECO:0000256" key="1">
    <source>
        <dbReference type="HAMAP-Rule" id="MF_02088"/>
    </source>
</evidence>
<evidence type="ECO:0000313" key="3">
    <source>
        <dbReference type="Proteomes" id="UP000014174"/>
    </source>
</evidence>
<dbReference type="Proteomes" id="UP000014174">
    <property type="component" value="Unassembled WGS sequence"/>
</dbReference>
<keyword evidence="1" id="KW-0813">Transport</keyword>
<dbReference type="OrthoDB" id="9805479at2"/>
<keyword evidence="1" id="KW-1133">Transmembrane helix</keyword>
<keyword evidence="1" id="KW-0812">Transmembrane</keyword>
<dbReference type="STRING" id="1150600.ADIARSV_1174"/>
<evidence type="ECO:0000313" key="2">
    <source>
        <dbReference type="EMBL" id="EOR95659.1"/>
    </source>
</evidence>
<keyword evidence="1" id="KW-1003">Cell membrane</keyword>
<dbReference type="InterPro" id="IPR003744">
    <property type="entry name" value="YhhQ"/>
</dbReference>
<comment type="subcellular location">
    <subcellularLocation>
        <location evidence="1">Cell membrane</location>
        <topology evidence="1">Multi-pass membrane protein</topology>
    </subcellularLocation>
</comment>
<dbReference type="EMBL" id="AQPN01000044">
    <property type="protein sequence ID" value="EOR95659.1"/>
    <property type="molecule type" value="Genomic_DNA"/>
</dbReference>
<protein>
    <recommendedName>
        <fullName evidence="1">Probable queuosine precursor transporter</fullName>
        <shortName evidence="1">Q precursor transporter</shortName>
    </recommendedName>
</protein>
<name>R9H3C5_9SPHI</name>
<dbReference type="NCBIfam" id="TIGR00697">
    <property type="entry name" value="queuosine precursor transporter"/>
    <property type="match status" value="1"/>
</dbReference>
<organism evidence="2 3">
    <name type="scientific">Arcticibacter svalbardensis MN12-7</name>
    <dbReference type="NCBI Taxonomy" id="1150600"/>
    <lineage>
        <taxon>Bacteria</taxon>
        <taxon>Pseudomonadati</taxon>
        <taxon>Bacteroidota</taxon>
        <taxon>Sphingobacteriia</taxon>
        <taxon>Sphingobacteriales</taxon>
        <taxon>Sphingobacteriaceae</taxon>
        <taxon>Arcticibacter</taxon>
    </lineage>
</organism>
<feature type="transmembrane region" description="Helical" evidence="1">
    <location>
        <begin position="171"/>
        <end position="196"/>
    </location>
</feature>
<feature type="transmembrane region" description="Helical" evidence="1">
    <location>
        <begin position="216"/>
        <end position="237"/>
    </location>
</feature>
<accession>R9H3C5</accession>
<feature type="transmembrane region" description="Helical" evidence="1">
    <location>
        <begin position="87"/>
        <end position="109"/>
    </location>
</feature>
<keyword evidence="1" id="KW-0472">Membrane</keyword>
<comment type="similarity">
    <text evidence="1">Belongs to the vitamin uptake transporter (VUT/ECF) (TC 2.A.88) family. Q precursor transporter subfamily.</text>
</comment>
<dbReference type="eggNOG" id="COG1738">
    <property type="taxonomic scope" value="Bacteria"/>
</dbReference>
<keyword evidence="3" id="KW-1185">Reference proteome</keyword>
<dbReference type="AlphaFoldDB" id="R9H3C5"/>
<dbReference type="PANTHER" id="PTHR34300">
    <property type="entry name" value="QUEUOSINE PRECURSOR TRANSPORTER-RELATED"/>
    <property type="match status" value="1"/>
</dbReference>
<dbReference type="PANTHER" id="PTHR34300:SF2">
    <property type="entry name" value="QUEUOSINE PRECURSOR TRANSPORTER-RELATED"/>
    <property type="match status" value="1"/>
</dbReference>
<feature type="transmembrane region" description="Helical" evidence="1">
    <location>
        <begin position="12"/>
        <end position="34"/>
    </location>
</feature>
<feature type="transmembrane region" description="Helical" evidence="1">
    <location>
        <begin position="129"/>
        <end position="150"/>
    </location>
</feature>
<feature type="transmembrane region" description="Helical" evidence="1">
    <location>
        <begin position="54"/>
        <end position="75"/>
    </location>
</feature>
<dbReference type="Pfam" id="PF02592">
    <property type="entry name" value="Vut_1"/>
    <property type="match status" value="1"/>
</dbReference>
<dbReference type="PATRIC" id="fig|1150600.3.peg.1154"/>
<proteinExistence type="inferred from homology"/>
<reference evidence="2 3" key="1">
    <citation type="journal article" date="2013" name="Genome Announc.">
        <title>Draft Genome Sequence of Arcticibacter svalbardensis Strain MN12-7T, a Member of the Family Sphingobacteriaceae Isolated from an Arctic Soil Sample.</title>
        <authorList>
            <person name="Shivaji S."/>
            <person name="Ara S."/>
            <person name="Prasad S."/>
            <person name="Manasa B.P."/>
            <person name="Begum Z."/>
            <person name="Singh A."/>
            <person name="Kumar Pinnaka A."/>
        </authorList>
    </citation>
    <scope>NUCLEOTIDE SEQUENCE [LARGE SCALE GENOMIC DNA]</scope>
    <source>
        <strain evidence="2 3">MN12-7</strain>
    </source>
</reference>
<dbReference type="GO" id="GO:0022857">
    <property type="term" value="F:transmembrane transporter activity"/>
    <property type="evidence" value="ECO:0007669"/>
    <property type="project" value="UniProtKB-UniRule"/>
</dbReference>